<evidence type="ECO:0000313" key="3">
    <source>
        <dbReference type="Proteomes" id="UP000313359"/>
    </source>
</evidence>
<dbReference type="EMBL" id="ML122290">
    <property type="protein sequence ID" value="RPD56173.1"/>
    <property type="molecule type" value="Genomic_DNA"/>
</dbReference>
<protein>
    <submittedName>
        <fullName evidence="2">Uncharacterized protein</fullName>
    </submittedName>
</protein>
<proteinExistence type="predicted"/>
<gene>
    <name evidence="2" type="ORF">L227DRAFT_656455</name>
</gene>
<accession>A0A5C2RYL8</accession>
<evidence type="ECO:0000256" key="1">
    <source>
        <dbReference type="SAM" id="MobiDB-lite"/>
    </source>
</evidence>
<dbReference type="Proteomes" id="UP000313359">
    <property type="component" value="Unassembled WGS sequence"/>
</dbReference>
<reference evidence="2" key="1">
    <citation type="journal article" date="2018" name="Genome Biol. Evol.">
        <title>Genomics and development of Lentinus tigrinus, a white-rot wood-decaying mushroom with dimorphic fruiting bodies.</title>
        <authorList>
            <person name="Wu B."/>
            <person name="Xu Z."/>
            <person name="Knudson A."/>
            <person name="Carlson A."/>
            <person name="Chen N."/>
            <person name="Kovaka S."/>
            <person name="LaButti K."/>
            <person name="Lipzen A."/>
            <person name="Pennachio C."/>
            <person name="Riley R."/>
            <person name="Schakwitz W."/>
            <person name="Umezawa K."/>
            <person name="Ohm R.A."/>
            <person name="Grigoriev I.V."/>
            <person name="Nagy L.G."/>
            <person name="Gibbons J."/>
            <person name="Hibbett D."/>
        </authorList>
    </citation>
    <scope>NUCLEOTIDE SEQUENCE [LARGE SCALE GENOMIC DNA]</scope>
    <source>
        <strain evidence="2">ALCF2SS1-6</strain>
    </source>
</reference>
<name>A0A5C2RYL8_9APHY</name>
<sequence>MTYTKYARYTFETPEGQCFLASKATIRKEYERWLAAELRRTRARKAVKPERTTRSTTRDHAEERGRSRTRTTATKSVGDGKVAKRKMLEAALAAEKHAAEKVQVDESNARKTTPVYETHQLRTKRKATSAVDDERPAKKLKTRHVISILKVSPAKGQKHVRWCTSVQEPRVTVRPKIVRISCPDPTPETSVVAARPLEFEDLSGAARPKKPMVERWSRTLPLPPWNCRHALYHELKKMDYGLDQWIETMAKRGSSTAQLLLAPHAA</sequence>
<feature type="region of interest" description="Disordered" evidence="1">
    <location>
        <begin position="43"/>
        <end position="80"/>
    </location>
</feature>
<evidence type="ECO:0000313" key="2">
    <source>
        <dbReference type="EMBL" id="RPD56173.1"/>
    </source>
</evidence>
<feature type="compositionally biased region" description="Basic and acidic residues" evidence="1">
    <location>
        <begin position="47"/>
        <end position="66"/>
    </location>
</feature>
<dbReference type="OrthoDB" id="10436079at2759"/>
<feature type="region of interest" description="Disordered" evidence="1">
    <location>
        <begin position="117"/>
        <end position="137"/>
    </location>
</feature>
<keyword evidence="3" id="KW-1185">Reference proteome</keyword>
<organism evidence="2 3">
    <name type="scientific">Lentinus tigrinus ALCF2SS1-6</name>
    <dbReference type="NCBI Taxonomy" id="1328759"/>
    <lineage>
        <taxon>Eukaryota</taxon>
        <taxon>Fungi</taxon>
        <taxon>Dikarya</taxon>
        <taxon>Basidiomycota</taxon>
        <taxon>Agaricomycotina</taxon>
        <taxon>Agaricomycetes</taxon>
        <taxon>Polyporales</taxon>
        <taxon>Polyporaceae</taxon>
        <taxon>Lentinus</taxon>
    </lineage>
</organism>
<dbReference type="AlphaFoldDB" id="A0A5C2RYL8"/>